<sequence length="224" mass="26115">MLDAHALQRWWLQAVLFQDTLVGRDKTMRLVQYTARCLSGLTGSEVWHELLVKLALARKTLRFGRQLRWVKDMRECLLYEKDALNRITTLVEQGSYIIYCCVDHATFAQRIKLLPLAPRRSDVLDRFAEFFWLTECIPAIVREVRAYQTGNGAKEGSQPWLERRAKAKLLLLKLFCDLPCSIYFMQRASWRNRRAHKAWCGFLGVVASAVSIHMNWPRTAALRE</sequence>
<dbReference type="PANTHER" id="PTHR12652:SF50">
    <property type="entry name" value="PEROXIN 11"/>
    <property type="match status" value="1"/>
</dbReference>
<dbReference type="AlphaFoldDB" id="A0A7S2QCG1"/>
<proteinExistence type="predicted"/>
<dbReference type="EMBL" id="HBGW01089203">
    <property type="protein sequence ID" value="CAD9638751.1"/>
    <property type="molecule type" value="Transcribed_RNA"/>
</dbReference>
<evidence type="ECO:0000256" key="3">
    <source>
        <dbReference type="ARBA" id="ARBA00023140"/>
    </source>
</evidence>
<evidence type="ECO:0000256" key="4">
    <source>
        <dbReference type="ARBA" id="ARBA00046271"/>
    </source>
</evidence>
<evidence type="ECO:0000313" key="5">
    <source>
        <dbReference type="EMBL" id="CAD9638751.1"/>
    </source>
</evidence>
<accession>A0A7S2QCG1</accession>
<gene>
    <name evidence="5" type="ORF">BRAN1462_LOCUS56573</name>
</gene>
<keyword evidence="3" id="KW-0576">Peroxisome</keyword>
<evidence type="ECO:0000256" key="2">
    <source>
        <dbReference type="ARBA" id="ARBA00023136"/>
    </source>
</evidence>
<reference evidence="5" key="1">
    <citation type="submission" date="2021-01" db="EMBL/GenBank/DDBJ databases">
        <authorList>
            <person name="Corre E."/>
            <person name="Pelletier E."/>
            <person name="Niang G."/>
            <person name="Scheremetjew M."/>
            <person name="Finn R."/>
            <person name="Kale V."/>
            <person name="Holt S."/>
            <person name="Cochrane G."/>
            <person name="Meng A."/>
            <person name="Brown T."/>
            <person name="Cohen L."/>
        </authorList>
    </citation>
    <scope>NUCLEOTIDE SEQUENCE</scope>
    <source>
        <strain evidence="5">RCC3387</strain>
    </source>
</reference>
<comment type="subcellular location">
    <subcellularLocation>
        <location evidence="4">Peroxisome membrane</location>
    </subcellularLocation>
</comment>
<dbReference type="GO" id="GO:0016559">
    <property type="term" value="P:peroxisome fission"/>
    <property type="evidence" value="ECO:0007669"/>
    <property type="project" value="InterPro"/>
</dbReference>
<dbReference type="GO" id="GO:0005778">
    <property type="term" value="C:peroxisomal membrane"/>
    <property type="evidence" value="ECO:0007669"/>
    <property type="project" value="UniProtKB-SubCell"/>
</dbReference>
<dbReference type="PANTHER" id="PTHR12652">
    <property type="entry name" value="PEROXISOMAL BIOGENESIS FACTOR 11"/>
    <property type="match status" value="1"/>
</dbReference>
<evidence type="ECO:0000256" key="1">
    <source>
        <dbReference type="ARBA" id="ARBA00022593"/>
    </source>
</evidence>
<dbReference type="Pfam" id="PF05648">
    <property type="entry name" value="PEX11"/>
    <property type="match status" value="1"/>
</dbReference>
<keyword evidence="1" id="KW-0962">Peroxisome biogenesis</keyword>
<protein>
    <submittedName>
        <fullName evidence="5">Uncharacterized protein</fullName>
    </submittedName>
</protein>
<keyword evidence="2" id="KW-0472">Membrane</keyword>
<dbReference type="InterPro" id="IPR008733">
    <property type="entry name" value="PEX11"/>
</dbReference>
<organism evidence="5">
    <name type="scientific">Zooxanthella nutricula</name>
    <dbReference type="NCBI Taxonomy" id="1333877"/>
    <lineage>
        <taxon>Eukaryota</taxon>
        <taxon>Sar</taxon>
        <taxon>Alveolata</taxon>
        <taxon>Dinophyceae</taxon>
        <taxon>Peridiniales</taxon>
        <taxon>Peridiniales incertae sedis</taxon>
        <taxon>Zooxanthella</taxon>
    </lineage>
</organism>
<name>A0A7S2QCG1_9DINO</name>